<reference evidence="1" key="1">
    <citation type="submission" date="2022-03" db="EMBL/GenBank/DDBJ databases">
        <authorList>
            <person name="Brunel B."/>
        </authorList>
    </citation>
    <scope>NUCLEOTIDE SEQUENCE</scope>
    <source>
        <strain evidence="1">STM4922sample</strain>
    </source>
</reference>
<sequence>MATDIEKRLKQLSTRRRGIDRLGRLSTAAQTDILQKSFLNESWQKRAPAQPNTRYALGAMQEVGPDYTRISIETAERVGKQLKEKLEAAGWSVEFGCKDRCRSTFTSEVSATLTF</sequence>
<evidence type="ECO:0000313" key="2">
    <source>
        <dbReference type="Proteomes" id="UP001152604"/>
    </source>
</evidence>
<gene>
    <name evidence="1" type="ORF">MES4922_310032</name>
</gene>
<dbReference type="EMBL" id="CAKXZS010000025">
    <property type="protein sequence ID" value="CAH2403644.1"/>
    <property type="molecule type" value="Genomic_DNA"/>
</dbReference>
<name>A0ABN8K021_9HYPH</name>
<protein>
    <submittedName>
        <fullName evidence="1">Uncharacterized protein</fullName>
    </submittedName>
</protein>
<keyword evidence="2" id="KW-1185">Reference proteome</keyword>
<organism evidence="1 2">
    <name type="scientific">Mesorhizobium ventifaucium</name>
    <dbReference type="NCBI Taxonomy" id="666020"/>
    <lineage>
        <taxon>Bacteria</taxon>
        <taxon>Pseudomonadati</taxon>
        <taxon>Pseudomonadota</taxon>
        <taxon>Alphaproteobacteria</taxon>
        <taxon>Hyphomicrobiales</taxon>
        <taxon>Phyllobacteriaceae</taxon>
        <taxon>Mesorhizobium</taxon>
    </lineage>
</organism>
<evidence type="ECO:0000313" key="1">
    <source>
        <dbReference type="EMBL" id="CAH2403644.1"/>
    </source>
</evidence>
<dbReference type="RefSeq" id="WP_254026578.1">
    <property type="nucleotide sequence ID" value="NZ_CAKXZS010000025.1"/>
</dbReference>
<dbReference type="Proteomes" id="UP001152604">
    <property type="component" value="Unassembled WGS sequence"/>
</dbReference>
<comment type="caution">
    <text evidence="1">The sequence shown here is derived from an EMBL/GenBank/DDBJ whole genome shotgun (WGS) entry which is preliminary data.</text>
</comment>
<accession>A0ABN8K021</accession>
<proteinExistence type="predicted"/>